<evidence type="ECO:0000313" key="2">
    <source>
        <dbReference type="EMBL" id="GAU35482.1"/>
    </source>
</evidence>
<dbReference type="Pfam" id="PF13456">
    <property type="entry name" value="RVT_3"/>
    <property type="match status" value="1"/>
</dbReference>
<dbReference type="OrthoDB" id="1435326at2759"/>
<sequence length="317" mass="35273">MKALSTVKEGFQFRLGNGNSSFWFSNWSGSGMLANQVLFVDIHDLEMRVRDVYVDGNWHFNSLYTNLPLEIKEKLSSTTISLNPSVNDCYTWNGNLNGTYISLSLSTLSVLSLSLGYGTYRRRCNIQAETTLHCLRDCDFVQAIWKSLDFDSDVCEMECSGGTGMILNVDVSSIGNPGVSGFGGLIRNADGAWVHGFFGNLGVTNILHAELMAIYKGLLLAWDLNVKDLWCYSDSKMAIKLITKPVDELHHYAAILNNIKELLNRDWRVLILHTFREGNAYADYLAKHGANNTYVFVSIAIPPVLLNFSLLADASGT</sequence>
<dbReference type="InterPro" id="IPR036397">
    <property type="entry name" value="RNaseH_sf"/>
</dbReference>
<dbReference type="GO" id="GO:0004523">
    <property type="term" value="F:RNA-DNA hybrid ribonuclease activity"/>
    <property type="evidence" value="ECO:0007669"/>
    <property type="project" value="InterPro"/>
</dbReference>
<dbReference type="AlphaFoldDB" id="A0A2Z6NFR1"/>
<dbReference type="PANTHER" id="PTHR47723">
    <property type="entry name" value="OS05G0353850 PROTEIN"/>
    <property type="match status" value="1"/>
</dbReference>
<dbReference type="GO" id="GO:0003676">
    <property type="term" value="F:nucleic acid binding"/>
    <property type="evidence" value="ECO:0007669"/>
    <property type="project" value="InterPro"/>
</dbReference>
<proteinExistence type="predicted"/>
<dbReference type="InterPro" id="IPR002156">
    <property type="entry name" value="RNaseH_domain"/>
</dbReference>
<evidence type="ECO:0000259" key="1">
    <source>
        <dbReference type="PROSITE" id="PS50879"/>
    </source>
</evidence>
<name>A0A2Z6NFR1_TRISU</name>
<organism evidence="2 3">
    <name type="scientific">Trifolium subterraneum</name>
    <name type="common">Subterranean clover</name>
    <dbReference type="NCBI Taxonomy" id="3900"/>
    <lineage>
        <taxon>Eukaryota</taxon>
        <taxon>Viridiplantae</taxon>
        <taxon>Streptophyta</taxon>
        <taxon>Embryophyta</taxon>
        <taxon>Tracheophyta</taxon>
        <taxon>Spermatophyta</taxon>
        <taxon>Magnoliopsida</taxon>
        <taxon>eudicotyledons</taxon>
        <taxon>Gunneridae</taxon>
        <taxon>Pentapetalae</taxon>
        <taxon>rosids</taxon>
        <taxon>fabids</taxon>
        <taxon>Fabales</taxon>
        <taxon>Fabaceae</taxon>
        <taxon>Papilionoideae</taxon>
        <taxon>50 kb inversion clade</taxon>
        <taxon>NPAAA clade</taxon>
        <taxon>Hologalegina</taxon>
        <taxon>IRL clade</taxon>
        <taxon>Trifolieae</taxon>
        <taxon>Trifolium</taxon>
    </lineage>
</organism>
<dbReference type="InterPro" id="IPR012337">
    <property type="entry name" value="RNaseH-like_sf"/>
</dbReference>
<protein>
    <recommendedName>
        <fullName evidence="1">RNase H type-1 domain-containing protein</fullName>
    </recommendedName>
</protein>
<dbReference type="InterPro" id="IPR044730">
    <property type="entry name" value="RNase_H-like_dom_plant"/>
</dbReference>
<keyword evidence="3" id="KW-1185">Reference proteome</keyword>
<accession>A0A2Z6NFR1</accession>
<feature type="domain" description="RNase H type-1" evidence="1">
    <location>
        <begin position="161"/>
        <end position="291"/>
    </location>
</feature>
<dbReference type="CDD" id="cd06222">
    <property type="entry name" value="RNase_H_like"/>
    <property type="match status" value="1"/>
</dbReference>
<gene>
    <name evidence="2" type="ORF">TSUD_384370</name>
</gene>
<dbReference type="EMBL" id="DF973592">
    <property type="protein sequence ID" value="GAU35482.1"/>
    <property type="molecule type" value="Genomic_DNA"/>
</dbReference>
<reference evidence="3" key="1">
    <citation type="journal article" date="2017" name="Front. Plant Sci.">
        <title>Climate Clever Clovers: New Paradigm to Reduce the Environmental Footprint of Ruminants by Breeding Low Methanogenic Forages Utilizing Haplotype Variation.</title>
        <authorList>
            <person name="Kaur P."/>
            <person name="Appels R."/>
            <person name="Bayer P.E."/>
            <person name="Keeble-Gagnere G."/>
            <person name="Wang J."/>
            <person name="Hirakawa H."/>
            <person name="Shirasawa K."/>
            <person name="Vercoe P."/>
            <person name="Stefanova K."/>
            <person name="Durmic Z."/>
            <person name="Nichols P."/>
            <person name="Revell C."/>
            <person name="Isobe S.N."/>
            <person name="Edwards D."/>
            <person name="Erskine W."/>
        </authorList>
    </citation>
    <scope>NUCLEOTIDE SEQUENCE [LARGE SCALE GENOMIC DNA]</scope>
    <source>
        <strain evidence="3">cv. Daliak</strain>
    </source>
</reference>
<dbReference type="Proteomes" id="UP000242715">
    <property type="component" value="Unassembled WGS sequence"/>
</dbReference>
<dbReference type="PROSITE" id="PS50879">
    <property type="entry name" value="RNASE_H_1"/>
    <property type="match status" value="1"/>
</dbReference>
<evidence type="ECO:0000313" key="3">
    <source>
        <dbReference type="Proteomes" id="UP000242715"/>
    </source>
</evidence>
<dbReference type="SUPFAM" id="SSF53098">
    <property type="entry name" value="Ribonuclease H-like"/>
    <property type="match status" value="1"/>
</dbReference>
<dbReference type="PANTHER" id="PTHR47723:SF19">
    <property type="entry name" value="POLYNUCLEOTIDYL TRANSFERASE, RIBONUCLEASE H-LIKE SUPERFAMILY PROTEIN"/>
    <property type="match status" value="1"/>
</dbReference>
<dbReference type="InterPro" id="IPR053151">
    <property type="entry name" value="RNase_H-like"/>
</dbReference>
<dbReference type="Gene3D" id="3.30.420.10">
    <property type="entry name" value="Ribonuclease H-like superfamily/Ribonuclease H"/>
    <property type="match status" value="1"/>
</dbReference>